<dbReference type="GO" id="GO:0008168">
    <property type="term" value="F:methyltransferase activity"/>
    <property type="evidence" value="ECO:0007669"/>
    <property type="project" value="UniProtKB-UniRule"/>
</dbReference>
<dbReference type="InterPro" id="IPR036589">
    <property type="entry name" value="HCY_dom_sf"/>
</dbReference>
<evidence type="ECO:0000259" key="4">
    <source>
        <dbReference type="PROSITE" id="PS50970"/>
    </source>
</evidence>
<dbReference type="PANTHER" id="PTHR11103">
    <property type="entry name" value="SLR1189 PROTEIN"/>
    <property type="match status" value="1"/>
</dbReference>
<keyword evidence="2 3" id="KW-0808">Transferase</keyword>
<dbReference type="PROSITE" id="PS50970">
    <property type="entry name" value="HCY"/>
    <property type="match status" value="1"/>
</dbReference>
<feature type="binding site" evidence="3">
    <location>
        <position position="202"/>
    </location>
    <ligand>
        <name>Zn(2+)</name>
        <dbReference type="ChEBI" id="CHEBI:29105"/>
    </ligand>
</feature>
<dbReference type="GO" id="GO:0046872">
    <property type="term" value="F:metal ion binding"/>
    <property type="evidence" value="ECO:0007669"/>
    <property type="project" value="UniProtKB-KW"/>
</dbReference>
<sequence>MSFPFHLPLILDGATGTNLIAAGMPSGVCVEQWILEHPEKLLALQRAFLEAGSNAVMAPTFGANREKLAAYGLQDQVEEINLKLVALSKEAAGPFHALVGGDVSPAGVMIEPYGDLTFDELYDIYLEQICALKKAGVDFIALETQMSLADLRAGVLAAKEAGLPVFATITVEGNGRTIMGTKFLPVLITLQALGAAAVGLNCSTGPEVMEELLEGAVSHAQVPLIAKPNAGKPSQEDPAVYPLSPAEFAEKMESLLAAGAQIVGGCCGSTPEHIRALAQTVENTYRELAPQEPDHFAAAIESESFFLGDDISLSEPLECSYDLGDDLIDIEDEQVNAALVEVSSIDDAKLLIENASMTRLPIVVRIHNLDVLEYTLRNFQGRLIVDSACDLEEEEMRPIVDYYGAILY</sequence>
<evidence type="ECO:0000256" key="3">
    <source>
        <dbReference type="PROSITE-ProRule" id="PRU00333"/>
    </source>
</evidence>
<gene>
    <name evidence="5" type="ORF">DWY99_10990</name>
</gene>
<dbReference type="Gene3D" id="3.20.20.330">
    <property type="entry name" value="Homocysteine-binding-like domain"/>
    <property type="match status" value="1"/>
</dbReference>
<dbReference type="AlphaFoldDB" id="A0A412AVL6"/>
<dbReference type="Proteomes" id="UP000284751">
    <property type="component" value="Unassembled WGS sequence"/>
</dbReference>
<name>A0A412AVL6_9FIRM</name>
<dbReference type="PANTHER" id="PTHR11103:SF18">
    <property type="entry name" value="SLR1189 PROTEIN"/>
    <property type="match status" value="1"/>
</dbReference>
<reference evidence="5 6" key="1">
    <citation type="submission" date="2018-08" db="EMBL/GenBank/DDBJ databases">
        <title>A genome reference for cultivated species of the human gut microbiota.</title>
        <authorList>
            <person name="Zou Y."/>
            <person name="Xue W."/>
            <person name="Luo G."/>
        </authorList>
    </citation>
    <scope>NUCLEOTIDE SEQUENCE [LARGE SCALE GENOMIC DNA]</scope>
    <source>
        <strain evidence="5 6">AF28-26</strain>
    </source>
</reference>
<dbReference type="SUPFAM" id="SSF82282">
    <property type="entry name" value="Homocysteine S-methyltransferase"/>
    <property type="match status" value="1"/>
</dbReference>
<evidence type="ECO:0000256" key="1">
    <source>
        <dbReference type="ARBA" id="ARBA00022603"/>
    </source>
</evidence>
<feature type="domain" description="Hcy-binding" evidence="4">
    <location>
        <begin position="1"/>
        <end position="281"/>
    </location>
</feature>
<feature type="binding site" evidence="3">
    <location>
        <position position="267"/>
    </location>
    <ligand>
        <name>Zn(2+)</name>
        <dbReference type="ChEBI" id="CHEBI:29105"/>
    </ligand>
</feature>
<keyword evidence="3" id="KW-0479">Metal-binding</keyword>
<dbReference type="EMBL" id="QRTC01000049">
    <property type="protein sequence ID" value="RGQ37055.1"/>
    <property type="molecule type" value="Genomic_DNA"/>
</dbReference>
<dbReference type="Pfam" id="PF02574">
    <property type="entry name" value="S-methyl_trans"/>
    <property type="match status" value="1"/>
</dbReference>
<comment type="caution">
    <text evidence="5">The sequence shown here is derived from an EMBL/GenBank/DDBJ whole genome shotgun (WGS) entry which is preliminary data.</text>
</comment>
<evidence type="ECO:0000256" key="2">
    <source>
        <dbReference type="ARBA" id="ARBA00022679"/>
    </source>
</evidence>
<dbReference type="GO" id="GO:0032259">
    <property type="term" value="P:methylation"/>
    <property type="evidence" value="ECO:0007669"/>
    <property type="project" value="UniProtKB-KW"/>
</dbReference>
<evidence type="ECO:0000313" key="6">
    <source>
        <dbReference type="Proteomes" id="UP000284751"/>
    </source>
</evidence>
<organism evidence="5 6">
    <name type="scientific">[Clostridium] leptum</name>
    <dbReference type="NCBI Taxonomy" id="1535"/>
    <lineage>
        <taxon>Bacteria</taxon>
        <taxon>Bacillati</taxon>
        <taxon>Bacillota</taxon>
        <taxon>Clostridia</taxon>
        <taxon>Eubacteriales</taxon>
        <taxon>Oscillospiraceae</taxon>
        <taxon>Oscillospiraceae incertae sedis</taxon>
    </lineage>
</organism>
<feature type="binding site" evidence="3">
    <location>
        <position position="266"/>
    </location>
    <ligand>
        <name>Zn(2+)</name>
        <dbReference type="ChEBI" id="CHEBI:29105"/>
    </ligand>
</feature>
<proteinExistence type="predicted"/>
<evidence type="ECO:0000313" key="5">
    <source>
        <dbReference type="EMBL" id="RGQ37055.1"/>
    </source>
</evidence>
<accession>A0A412AVL6</accession>
<protein>
    <submittedName>
        <fullName evidence="5">Homocysteine methyltransferase</fullName>
    </submittedName>
</protein>
<keyword evidence="3" id="KW-0862">Zinc</keyword>
<keyword evidence="1 3" id="KW-0489">Methyltransferase</keyword>
<comment type="cofactor">
    <cofactor evidence="3">
        <name>Zn(2+)</name>
        <dbReference type="ChEBI" id="CHEBI:29105"/>
    </cofactor>
</comment>
<dbReference type="InterPro" id="IPR003726">
    <property type="entry name" value="HCY_dom"/>
</dbReference>